<evidence type="ECO:0000256" key="1">
    <source>
        <dbReference type="ARBA" id="ARBA00004141"/>
    </source>
</evidence>
<name>A0A1Z5KKL9_FISSO</name>
<evidence type="ECO:0000256" key="8">
    <source>
        <dbReference type="SAM" id="SignalP"/>
    </source>
</evidence>
<proteinExistence type="inferred from homology"/>
<reference evidence="10 11" key="1">
    <citation type="journal article" date="2015" name="Plant Cell">
        <title>Oil accumulation by the oleaginous diatom Fistulifera solaris as revealed by the genome and transcriptome.</title>
        <authorList>
            <person name="Tanaka T."/>
            <person name="Maeda Y."/>
            <person name="Veluchamy A."/>
            <person name="Tanaka M."/>
            <person name="Abida H."/>
            <person name="Marechal E."/>
            <person name="Bowler C."/>
            <person name="Muto M."/>
            <person name="Sunaga Y."/>
            <person name="Tanaka M."/>
            <person name="Yoshino T."/>
            <person name="Taniguchi T."/>
            <person name="Fukuda Y."/>
            <person name="Nemoto M."/>
            <person name="Matsumoto M."/>
            <person name="Wong P.S."/>
            <person name="Aburatani S."/>
            <person name="Fujibuchi W."/>
        </authorList>
    </citation>
    <scope>NUCLEOTIDE SEQUENCE [LARGE SCALE GENOMIC DNA]</scope>
    <source>
        <strain evidence="10 11">JPCC DA0580</strain>
    </source>
</reference>
<dbReference type="OrthoDB" id="46411at2759"/>
<evidence type="ECO:0000313" key="11">
    <source>
        <dbReference type="Proteomes" id="UP000198406"/>
    </source>
</evidence>
<feature type="chain" id="PRO_5012825853" description="Peptidase S54 rhomboid domain-containing protein" evidence="8">
    <location>
        <begin position="25"/>
        <end position="365"/>
    </location>
</feature>
<dbReference type="InParanoid" id="A0A1Z5KKL9"/>
<evidence type="ECO:0000256" key="4">
    <source>
        <dbReference type="ARBA" id="ARBA00022801"/>
    </source>
</evidence>
<feature type="transmembrane region" description="Helical" evidence="7">
    <location>
        <begin position="265"/>
        <end position="293"/>
    </location>
</feature>
<dbReference type="Proteomes" id="UP000198406">
    <property type="component" value="Unassembled WGS sequence"/>
</dbReference>
<comment type="subcellular location">
    <subcellularLocation>
        <location evidence="1">Membrane</location>
        <topology evidence="1">Multi-pass membrane protein</topology>
    </subcellularLocation>
</comment>
<dbReference type="GO" id="GO:0004252">
    <property type="term" value="F:serine-type endopeptidase activity"/>
    <property type="evidence" value="ECO:0007669"/>
    <property type="project" value="InterPro"/>
</dbReference>
<evidence type="ECO:0000256" key="6">
    <source>
        <dbReference type="ARBA" id="ARBA00023136"/>
    </source>
</evidence>
<evidence type="ECO:0000256" key="7">
    <source>
        <dbReference type="SAM" id="Phobius"/>
    </source>
</evidence>
<gene>
    <name evidence="10" type="ORF">FisN_21Lh092</name>
</gene>
<keyword evidence="3 7" id="KW-0812">Transmembrane</keyword>
<evidence type="ECO:0000256" key="5">
    <source>
        <dbReference type="ARBA" id="ARBA00022989"/>
    </source>
</evidence>
<accession>A0A1Z5KKL9</accession>
<evidence type="ECO:0000313" key="10">
    <source>
        <dbReference type="EMBL" id="GAX26622.1"/>
    </source>
</evidence>
<dbReference type="InterPro" id="IPR022764">
    <property type="entry name" value="Peptidase_S54_rhomboid_dom"/>
</dbReference>
<evidence type="ECO:0000256" key="3">
    <source>
        <dbReference type="ARBA" id="ARBA00022692"/>
    </source>
</evidence>
<dbReference type="PANTHER" id="PTHR43731:SF14">
    <property type="entry name" value="PRESENILIN-ASSOCIATED RHOMBOID-LIKE PROTEIN, MITOCHONDRIAL"/>
    <property type="match status" value="1"/>
</dbReference>
<feature type="signal peptide" evidence="8">
    <location>
        <begin position="1"/>
        <end position="24"/>
    </location>
</feature>
<protein>
    <recommendedName>
        <fullName evidence="9">Peptidase S54 rhomboid domain-containing protein</fullName>
    </recommendedName>
</protein>
<keyword evidence="8" id="KW-0732">Signal</keyword>
<keyword evidence="4" id="KW-0378">Hydrolase</keyword>
<feature type="transmembrane region" description="Helical" evidence="7">
    <location>
        <begin position="226"/>
        <end position="245"/>
    </location>
</feature>
<dbReference type="PANTHER" id="PTHR43731">
    <property type="entry name" value="RHOMBOID PROTEASE"/>
    <property type="match status" value="1"/>
</dbReference>
<comment type="caution">
    <text evidence="10">The sequence shown here is derived from an EMBL/GenBank/DDBJ whole genome shotgun (WGS) entry which is preliminary data.</text>
</comment>
<dbReference type="EMBL" id="BDSP01000248">
    <property type="protein sequence ID" value="GAX26622.1"/>
    <property type="molecule type" value="Genomic_DNA"/>
</dbReference>
<keyword evidence="5 7" id="KW-1133">Transmembrane helix</keyword>
<dbReference type="InterPro" id="IPR035952">
    <property type="entry name" value="Rhomboid-like_sf"/>
</dbReference>
<feature type="domain" description="Peptidase S54 rhomboid" evidence="9">
    <location>
        <begin position="162"/>
        <end position="294"/>
    </location>
</feature>
<dbReference type="Pfam" id="PF01694">
    <property type="entry name" value="Rhomboid"/>
    <property type="match status" value="1"/>
</dbReference>
<dbReference type="Gene3D" id="1.20.1540.10">
    <property type="entry name" value="Rhomboid-like"/>
    <property type="match status" value="1"/>
</dbReference>
<organism evidence="10 11">
    <name type="scientific">Fistulifera solaris</name>
    <name type="common">Oleaginous diatom</name>
    <dbReference type="NCBI Taxonomy" id="1519565"/>
    <lineage>
        <taxon>Eukaryota</taxon>
        <taxon>Sar</taxon>
        <taxon>Stramenopiles</taxon>
        <taxon>Ochrophyta</taxon>
        <taxon>Bacillariophyta</taxon>
        <taxon>Bacillariophyceae</taxon>
        <taxon>Bacillariophycidae</taxon>
        <taxon>Naviculales</taxon>
        <taxon>Naviculaceae</taxon>
        <taxon>Fistulifera</taxon>
    </lineage>
</organism>
<keyword evidence="6 7" id="KW-0472">Membrane</keyword>
<evidence type="ECO:0000259" key="9">
    <source>
        <dbReference type="Pfam" id="PF01694"/>
    </source>
</evidence>
<evidence type="ECO:0000256" key="2">
    <source>
        <dbReference type="ARBA" id="ARBA00009045"/>
    </source>
</evidence>
<dbReference type="SUPFAM" id="SSF144091">
    <property type="entry name" value="Rhomboid-like"/>
    <property type="match status" value="1"/>
</dbReference>
<sequence>MNIRSVSRQASLLILFCIIQSTLAFRPSSRSRVKHITRSPFITFRSPPNQITKNNSSFVAYSRNKSYWDGDDMRWRSKWLRRLQRSLDDSSALPARNTIVVACVLGFIYQTFDTLMTLKRKFPSYWPQQAFSMIVDTLMGFTVHQGSVTTNWKFHPIMARAEPHRYVTAGFLHGGIVHLLLNMDAIRRMPDWLETGLGTRLYVSTFLVSIVTGHISHTYFDDFKSACLGASGGIMGLYGLMYVCLVRMGNSRAAWLVLRGLARLLVYGFALGGVSNAAHFGGFLGGVVMGTLFGPRYRSSYALLRKNSLEVDNSPRDYRSVMGLGTKSTSGIFPLSVFWTVCFLSLLSQPRLRSAPLMALRGLGL</sequence>
<comment type="similarity">
    <text evidence="2">Belongs to the peptidase S54 family.</text>
</comment>
<feature type="transmembrane region" description="Helical" evidence="7">
    <location>
        <begin position="331"/>
        <end position="348"/>
    </location>
</feature>
<dbReference type="GO" id="GO:0016020">
    <property type="term" value="C:membrane"/>
    <property type="evidence" value="ECO:0007669"/>
    <property type="project" value="UniProtKB-SubCell"/>
</dbReference>
<feature type="transmembrane region" description="Helical" evidence="7">
    <location>
        <begin position="201"/>
        <end position="220"/>
    </location>
</feature>
<dbReference type="AlphaFoldDB" id="A0A1Z5KKL9"/>
<dbReference type="InterPro" id="IPR050925">
    <property type="entry name" value="Rhomboid_protease_S54"/>
</dbReference>
<keyword evidence="11" id="KW-1185">Reference proteome</keyword>